<reference evidence="1 2" key="2">
    <citation type="journal article" date="2019" name="G3 (Bethesda)">
        <title>Hybrid Assembly of the Genome of the Entomopathogenic Nematode Steinernema carpocapsae Identifies the X-Chromosome.</title>
        <authorList>
            <person name="Serra L."/>
            <person name="Macchietto M."/>
            <person name="Macias-Munoz A."/>
            <person name="McGill C.J."/>
            <person name="Rodriguez I.M."/>
            <person name="Rodriguez B."/>
            <person name="Murad R."/>
            <person name="Mortazavi A."/>
        </authorList>
    </citation>
    <scope>NUCLEOTIDE SEQUENCE [LARGE SCALE GENOMIC DNA]</scope>
    <source>
        <strain evidence="1 2">ALL</strain>
    </source>
</reference>
<evidence type="ECO:0000313" key="1">
    <source>
        <dbReference type="EMBL" id="TKR65247.1"/>
    </source>
</evidence>
<reference evidence="1 2" key="1">
    <citation type="journal article" date="2015" name="Genome Biol.">
        <title>Comparative genomics of Steinernema reveals deeply conserved gene regulatory networks.</title>
        <authorList>
            <person name="Dillman A.R."/>
            <person name="Macchietto M."/>
            <person name="Porter C.F."/>
            <person name="Rogers A."/>
            <person name="Williams B."/>
            <person name="Antoshechkin I."/>
            <person name="Lee M.M."/>
            <person name="Goodwin Z."/>
            <person name="Lu X."/>
            <person name="Lewis E.E."/>
            <person name="Goodrich-Blair H."/>
            <person name="Stock S.P."/>
            <person name="Adams B.J."/>
            <person name="Sternberg P.W."/>
            <person name="Mortazavi A."/>
        </authorList>
    </citation>
    <scope>NUCLEOTIDE SEQUENCE [LARGE SCALE GENOMIC DNA]</scope>
    <source>
        <strain evidence="1 2">ALL</strain>
    </source>
</reference>
<keyword evidence="2" id="KW-1185">Reference proteome</keyword>
<accession>A0A4U5M8G1</accession>
<evidence type="ECO:0000313" key="2">
    <source>
        <dbReference type="Proteomes" id="UP000298663"/>
    </source>
</evidence>
<gene>
    <name evidence="1" type="ORF">L596_025676</name>
</gene>
<proteinExistence type="predicted"/>
<comment type="caution">
    <text evidence="1">The sequence shown here is derived from an EMBL/GenBank/DDBJ whole genome shotgun (WGS) entry which is preliminary data.</text>
</comment>
<protein>
    <submittedName>
        <fullName evidence="1">Uncharacterized protein</fullName>
    </submittedName>
</protein>
<dbReference type="EMBL" id="AZBU02000009">
    <property type="protein sequence ID" value="TKR65247.1"/>
    <property type="molecule type" value="Genomic_DNA"/>
</dbReference>
<dbReference type="AlphaFoldDB" id="A0A4U5M8G1"/>
<organism evidence="1 2">
    <name type="scientific">Steinernema carpocapsae</name>
    <name type="common">Entomopathogenic nematode</name>
    <dbReference type="NCBI Taxonomy" id="34508"/>
    <lineage>
        <taxon>Eukaryota</taxon>
        <taxon>Metazoa</taxon>
        <taxon>Ecdysozoa</taxon>
        <taxon>Nematoda</taxon>
        <taxon>Chromadorea</taxon>
        <taxon>Rhabditida</taxon>
        <taxon>Tylenchina</taxon>
        <taxon>Panagrolaimomorpha</taxon>
        <taxon>Strongyloidoidea</taxon>
        <taxon>Steinernematidae</taxon>
        <taxon>Steinernema</taxon>
    </lineage>
</organism>
<sequence>MPFLLTCTSSSSALARRGTDLQDNACRQQEPHNGFLELKISCADKRRRRQQKEDNTLYEVDPKMPEKDFSEYKLLSDNEAFAKARIASKKSFMSK</sequence>
<dbReference type="Proteomes" id="UP000298663">
    <property type="component" value="Unassembled WGS sequence"/>
</dbReference>
<name>A0A4U5M8G1_STECR</name>